<evidence type="ECO:0000259" key="5">
    <source>
        <dbReference type="PROSITE" id="PS00022"/>
    </source>
</evidence>
<protein>
    <recommendedName>
        <fullName evidence="5">EGF-like domain-containing protein</fullName>
    </recommendedName>
</protein>
<dbReference type="InterPro" id="IPR019011">
    <property type="entry name" value="Cryptic/Cripto_CFC-dom"/>
</dbReference>
<organism evidence="6 7">
    <name type="scientific">Scyliorhinus torazame</name>
    <name type="common">Cloudy catshark</name>
    <name type="synonym">Catulus torazame</name>
    <dbReference type="NCBI Taxonomy" id="75743"/>
    <lineage>
        <taxon>Eukaryota</taxon>
        <taxon>Metazoa</taxon>
        <taxon>Chordata</taxon>
        <taxon>Craniata</taxon>
        <taxon>Vertebrata</taxon>
        <taxon>Chondrichthyes</taxon>
        <taxon>Elasmobranchii</taxon>
        <taxon>Galeomorphii</taxon>
        <taxon>Galeoidea</taxon>
        <taxon>Carcharhiniformes</taxon>
        <taxon>Scyliorhinidae</taxon>
        <taxon>Scyliorhinus</taxon>
    </lineage>
</organism>
<comment type="similarity">
    <text evidence="1">Belongs to the EGF-CFC (Cripto-1/FRL1/Cryptic) family.</text>
</comment>
<dbReference type="Proteomes" id="UP000288216">
    <property type="component" value="Unassembled WGS sequence"/>
</dbReference>
<reference evidence="6 7" key="1">
    <citation type="journal article" date="2018" name="Nat. Ecol. Evol.">
        <title>Shark genomes provide insights into elasmobranch evolution and the origin of vertebrates.</title>
        <authorList>
            <person name="Hara Y"/>
            <person name="Yamaguchi K"/>
            <person name="Onimaru K"/>
            <person name="Kadota M"/>
            <person name="Koyanagi M"/>
            <person name="Keeley SD"/>
            <person name="Tatsumi K"/>
            <person name="Tanaka K"/>
            <person name="Motone F"/>
            <person name="Kageyama Y"/>
            <person name="Nozu R"/>
            <person name="Adachi N"/>
            <person name="Nishimura O"/>
            <person name="Nakagawa R"/>
            <person name="Tanegashima C"/>
            <person name="Kiyatake I"/>
            <person name="Matsumoto R"/>
            <person name="Murakumo K"/>
            <person name="Nishida K"/>
            <person name="Terakita A"/>
            <person name="Kuratani S"/>
            <person name="Sato K"/>
            <person name="Hyodo S Kuraku.S."/>
        </authorList>
    </citation>
    <scope>NUCLEOTIDE SEQUENCE [LARGE SCALE GENOMIC DNA]</scope>
</reference>
<evidence type="ECO:0000313" key="6">
    <source>
        <dbReference type="EMBL" id="GCB74056.1"/>
    </source>
</evidence>
<name>A0A401PLN7_SCYTO</name>
<dbReference type="Pfam" id="PF09443">
    <property type="entry name" value="CFC"/>
    <property type="match status" value="1"/>
</dbReference>
<comment type="caution">
    <text evidence="6">The sequence shown here is derived from an EMBL/GenBank/DDBJ whole genome shotgun (WGS) entry which is preliminary data.</text>
</comment>
<sequence>LDPEFILQPDSTFQSSNQVIACCSLVGRMSFSAVTRSLLVFFLFQAVGFGNDCGADRKCDRQIAKSTIQKPLGKSPKSLTEFNRLNGKPQEANSSETVNIIRFVGLTETNTLDRSCCRNGGTCILGSFCACPIHFIGRYCELDERLKGCGKFKDGQWVLKHCTWCKCSYGSLHCLEAFGKVENCDPSQDDYYDRLTADSSDLIPTRSLLISVTCLAIAFAL</sequence>
<evidence type="ECO:0000256" key="3">
    <source>
        <dbReference type="ARBA" id="ARBA00023157"/>
    </source>
</evidence>
<dbReference type="PROSITE" id="PS00022">
    <property type="entry name" value="EGF_1"/>
    <property type="match status" value="1"/>
</dbReference>
<dbReference type="FunFam" id="2.10.25.10:FF:000421">
    <property type="entry name" value="Teratocarcinoma-derived growth factor"/>
    <property type="match status" value="1"/>
</dbReference>
<dbReference type="SUPFAM" id="SSF57196">
    <property type="entry name" value="EGF/Laminin"/>
    <property type="match status" value="2"/>
</dbReference>
<dbReference type="CDD" id="cd00054">
    <property type="entry name" value="EGF_CA"/>
    <property type="match status" value="1"/>
</dbReference>
<proteinExistence type="inferred from homology"/>
<feature type="non-terminal residue" evidence="6">
    <location>
        <position position="1"/>
    </location>
</feature>
<dbReference type="Gene3D" id="2.10.25.10">
    <property type="entry name" value="Laminin"/>
    <property type="match status" value="1"/>
</dbReference>
<gene>
    <name evidence="6" type="ORF">scyTo_0003140</name>
</gene>
<evidence type="ECO:0000256" key="4">
    <source>
        <dbReference type="ARBA" id="ARBA00023180"/>
    </source>
</evidence>
<keyword evidence="4" id="KW-0325">Glycoprotein</keyword>
<dbReference type="EMBL" id="BFAA01000837">
    <property type="protein sequence ID" value="GCB74056.1"/>
    <property type="molecule type" value="Genomic_DNA"/>
</dbReference>
<keyword evidence="2" id="KW-0245">EGF-like domain</keyword>
<evidence type="ECO:0000313" key="7">
    <source>
        <dbReference type="Proteomes" id="UP000288216"/>
    </source>
</evidence>
<dbReference type="OrthoDB" id="9893603at2759"/>
<keyword evidence="3" id="KW-1015">Disulfide bond</keyword>
<keyword evidence="7" id="KW-1185">Reference proteome</keyword>
<dbReference type="AlphaFoldDB" id="A0A401PLN7"/>
<dbReference type="STRING" id="75743.A0A401PLN7"/>
<evidence type="ECO:0000256" key="2">
    <source>
        <dbReference type="ARBA" id="ARBA00022536"/>
    </source>
</evidence>
<dbReference type="InterPro" id="IPR000742">
    <property type="entry name" value="EGF"/>
</dbReference>
<accession>A0A401PLN7</accession>
<feature type="domain" description="EGF-like" evidence="5">
    <location>
        <begin position="129"/>
        <end position="140"/>
    </location>
</feature>
<dbReference type="GO" id="GO:0007165">
    <property type="term" value="P:signal transduction"/>
    <property type="evidence" value="ECO:0007669"/>
    <property type="project" value="UniProtKB-ARBA"/>
</dbReference>
<evidence type="ECO:0000256" key="1">
    <source>
        <dbReference type="ARBA" id="ARBA00007384"/>
    </source>
</evidence>